<protein>
    <submittedName>
        <fullName evidence="2">Fimbrial chaperone protein</fullName>
    </submittedName>
</protein>
<gene>
    <name evidence="2" type="ORF">EV695_0918</name>
</gene>
<evidence type="ECO:0000313" key="3">
    <source>
        <dbReference type="Proteomes" id="UP000294887"/>
    </source>
</evidence>
<proteinExistence type="predicted"/>
<evidence type="ECO:0000259" key="1">
    <source>
        <dbReference type="Pfam" id="PF00345"/>
    </source>
</evidence>
<organism evidence="2 3">
    <name type="scientific">Cocleimonas flava</name>
    <dbReference type="NCBI Taxonomy" id="634765"/>
    <lineage>
        <taxon>Bacteria</taxon>
        <taxon>Pseudomonadati</taxon>
        <taxon>Pseudomonadota</taxon>
        <taxon>Gammaproteobacteria</taxon>
        <taxon>Thiotrichales</taxon>
        <taxon>Thiotrichaceae</taxon>
        <taxon>Cocleimonas</taxon>
    </lineage>
</organism>
<dbReference type="OrthoDB" id="5871680at2"/>
<accession>A0A4R1F453</accession>
<dbReference type="Pfam" id="PF00345">
    <property type="entry name" value="PapD_N"/>
    <property type="match status" value="1"/>
</dbReference>
<keyword evidence="3" id="KW-1185">Reference proteome</keyword>
<dbReference type="GO" id="GO:0071555">
    <property type="term" value="P:cell wall organization"/>
    <property type="evidence" value="ECO:0007669"/>
    <property type="project" value="InterPro"/>
</dbReference>
<dbReference type="InterPro" id="IPR016147">
    <property type="entry name" value="Pili_assmbl_chaperone_N"/>
</dbReference>
<reference evidence="2 3" key="1">
    <citation type="submission" date="2019-03" db="EMBL/GenBank/DDBJ databases">
        <title>Genomic Encyclopedia of Type Strains, Phase IV (KMG-IV): sequencing the most valuable type-strain genomes for metagenomic binning, comparative biology and taxonomic classification.</title>
        <authorList>
            <person name="Goeker M."/>
        </authorList>
    </citation>
    <scope>NUCLEOTIDE SEQUENCE [LARGE SCALE GENOMIC DNA]</scope>
    <source>
        <strain evidence="2 3">DSM 24830</strain>
    </source>
</reference>
<dbReference type="RefSeq" id="WP_131904714.1">
    <property type="nucleotide sequence ID" value="NZ_BAAAFU010000008.1"/>
</dbReference>
<name>A0A4R1F453_9GAMM</name>
<dbReference type="SUPFAM" id="SSF49354">
    <property type="entry name" value="PapD-like"/>
    <property type="match status" value="1"/>
</dbReference>
<dbReference type="AlphaFoldDB" id="A0A4R1F453"/>
<dbReference type="InterPro" id="IPR008962">
    <property type="entry name" value="PapD-like_sf"/>
</dbReference>
<sequence length="243" mass="27033">MNNMDNKNNTFLIKTIISVFFLLMTLSSHALQMNPLSLVLKPSGGGAKQSVRVSNESNKPIAVQFSVTTRQQINNKEVRKPADKDFMIYPPQTIIPANSTQRVRVEWLGPGQLPREQAYRLIAEQVYVSLEEKNTTGVKMLMTLVGALYVQPNGTKSNLVVKGVQRQGNKLAITVANTGNKHQLMRYATLILRNGGQTIQLKGNQILGLEGNNVLGGATKRFFIPLPKNFRDGAWKAEIKYPK</sequence>
<dbReference type="EMBL" id="SMFQ01000002">
    <property type="protein sequence ID" value="TCJ89057.1"/>
    <property type="molecule type" value="Genomic_DNA"/>
</dbReference>
<dbReference type="InterPro" id="IPR013783">
    <property type="entry name" value="Ig-like_fold"/>
</dbReference>
<dbReference type="InterPro" id="IPR050643">
    <property type="entry name" value="Periplasmic_pilus_chap"/>
</dbReference>
<comment type="caution">
    <text evidence="2">The sequence shown here is derived from an EMBL/GenBank/DDBJ whole genome shotgun (WGS) entry which is preliminary data.</text>
</comment>
<evidence type="ECO:0000313" key="2">
    <source>
        <dbReference type="EMBL" id="TCJ89057.1"/>
    </source>
</evidence>
<dbReference type="Proteomes" id="UP000294887">
    <property type="component" value="Unassembled WGS sequence"/>
</dbReference>
<dbReference type="PANTHER" id="PTHR30251">
    <property type="entry name" value="PILUS ASSEMBLY CHAPERONE"/>
    <property type="match status" value="1"/>
</dbReference>
<dbReference type="GO" id="GO:0030288">
    <property type="term" value="C:outer membrane-bounded periplasmic space"/>
    <property type="evidence" value="ECO:0007669"/>
    <property type="project" value="InterPro"/>
</dbReference>
<dbReference type="Gene3D" id="2.60.40.10">
    <property type="entry name" value="Immunoglobulins"/>
    <property type="match status" value="1"/>
</dbReference>
<feature type="domain" description="Pili assembly chaperone N-terminal" evidence="1">
    <location>
        <begin position="45"/>
        <end position="155"/>
    </location>
</feature>
<dbReference type="PANTHER" id="PTHR30251:SF4">
    <property type="entry name" value="SLR1668 PROTEIN"/>
    <property type="match status" value="1"/>
</dbReference>